<dbReference type="InterPro" id="IPR036390">
    <property type="entry name" value="WH_DNA-bd_sf"/>
</dbReference>
<dbReference type="GO" id="GO:0006270">
    <property type="term" value="P:DNA replication initiation"/>
    <property type="evidence" value="ECO:0007669"/>
    <property type="project" value="InterPro"/>
</dbReference>
<dbReference type="EMBL" id="JACIIQ010000028">
    <property type="protein sequence ID" value="MBB5672602.1"/>
    <property type="molecule type" value="Genomic_DNA"/>
</dbReference>
<dbReference type="InterPro" id="IPR000525">
    <property type="entry name" value="Initiator_Rep_WH1"/>
</dbReference>
<evidence type="ECO:0000313" key="3">
    <source>
        <dbReference type="EMBL" id="MBB5672602.1"/>
    </source>
</evidence>
<feature type="domain" description="Initiator Rep protein WH1" evidence="2">
    <location>
        <begin position="50"/>
        <end position="192"/>
    </location>
</feature>
<evidence type="ECO:0000259" key="2">
    <source>
        <dbReference type="Pfam" id="PF01051"/>
    </source>
</evidence>
<comment type="caution">
    <text evidence="3">The sequence shown here is derived from an EMBL/GenBank/DDBJ whole genome shotgun (WGS) entry which is preliminary data.</text>
</comment>
<dbReference type="Pfam" id="PF21205">
    <property type="entry name" value="Rep3_C"/>
    <property type="match status" value="1"/>
</dbReference>
<accession>A0AB73H3I5</accession>
<proteinExistence type="inferred from homology"/>
<sequence>MPSQVQRSADKLRAVERQRKRQAEFAGFHQGDLLGVGLNAEQEFLPAAVLKKSTGAVHMKNSVSGLQRKVYNVLIEHAYEELPNPEVKLHKIPLQDLMVMVGFDSKNTGHLKTAVKGLMTNLIEWNVIKEEGIDDWEASTALAAVRFRDGFCYYEFSEILRQRMYHPGRFAKLDLMEMRELSTATAVALYENTTRYINMSRTPWWPVETWRAVLGNTAETYDEFKRFKEKALVPALGQIALHTRLKLTPEYRREGRRITHISFVVERDKQVLKLTPPTAGEGDATPATIASEPRASALEMRLMAEFCLTLDQSRQAIAEHGEQKVTDVANYCTRRFRAGNVQADRLAGYFLVTLTKYEAGAKTSSLELEKAQEAKASQDRARAARDEANDRDTFNKIYRGLSYQVIEAISEDERVRLYEDFEAHLQAEHPSVLKSWRDPAQQGLASCQAFLRNFVAQHFLPSKEDAMSAWQSAGKNEQRFNDWLEGQISDRQAERVVAGATP</sequence>
<evidence type="ECO:0000256" key="1">
    <source>
        <dbReference type="ARBA" id="ARBA00038283"/>
    </source>
</evidence>
<dbReference type="InterPro" id="IPR036388">
    <property type="entry name" value="WH-like_DNA-bd_sf"/>
</dbReference>
<protein>
    <recommendedName>
        <fullName evidence="2">Initiator Rep protein WH1 domain-containing protein</fullName>
    </recommendedName>
</protein>
<reference evidence="3" key="1">
    <citation type="submission" date="2020-08" db="EMBL/GenBank/DDBJ databases">
        <title>Studying the diversity of plant-associated saprophytic bacteria and their role in host health and plant-pathogen interactions.</title>
        <authorList>
            <person name="Potnis N."/>
        </authorList>
    </citation>
    <scope>NUCLEOTIDE SEQUENCE</scope>
    <source>
        <strain evidence="3">F21</strain>
    </source>
</reference>
<dbReference type="SUPFAM" id="SSF46785">
    <property type="entry name" value="Winged helix' DNA-binding domain"/>
    <property type="match status" value="1"/>
</dbReference>
<dbReference type="RefSeq" id="WP_184578958.1">
    <property type="nucleotide sequence ID" value="NZ_JACIIQ010000028.1"/>
</dbReference>
<name>A0AB73H3I5_9XANT</name>
<dbReference type="Gene3D" id="1.10.10.10">
    <property type="entry name" value="Winged helix-like DNA-binding domain superfamily/Winged helix DNA-binding domain"/>
    <property type="match status" value="1"/>
</dbReference>
<dbReference type="Proteomes" id="UP000528595">
    <property type="component" value="Unassembled WGS sequence"/>
</dbReference>
<dbReference type="GO" id="GO:0003887">
    <property type="term" value="F:DNA-directed DNA polymerase activity"/>
    <property type="evidence" value="ECO:0007669"/>
    <property type="project" value="InterPro"/>
</dbReference>
<organism evidence="3">
    <name type="scientific">Xanthomonas arboricola</name>
    <dbReference type="NCBI Taxonomy" id="56448"/>
    <lineage>
        <taxon>Bacteria</taxon>
        <taxon>Pseudomonadati</taxon>
        <taxon>Pseudomonadota</taxon>
        <taxon>Gammaproteobacteria</taxon>
        <taxon>Lysobacterales</taxon>
        <taxon>Lysobacteraceae</taxon>
        <taxon>Xanthomonas</taxon>
    </lineage>
</organism>
<gene>
    <name evidence="3" type="ORF">FHR65_004206</name>
</gene>
<dbReference type="AlphaFoldDB" id="A0AB73H3I5"/>
<comment type="similarity">
    <text evidence="1">Belongs to the initiator RepB protein family.</text>
</comment>
<dbReference type="Pfam" id="PF01051">
    <property type="entry name" value="Rep3_N"/>
    <property type="match status" value="1"/>
</dbReference>